<comment type="pathway">
    <text evidence="6">Aminoacyl-tRNA biosynthesis; selenocysteinyl-tRNA(Sec) biosynthesis; L-seryl-tRNA(Sec) from L-serine and tRNA(Sec): step 1/1.</text>
</comment>
<feature type="binding site" evidence="7">
    <location>
        <position position="278"/>
    </location>
    <ligand>
        <name>L-serine</name>
        <dbReference type="ChEBI" id="CHEBI:33384"/>
    </ligand>
</feature>
<accession>A0A6I3IEL5</accession>
<comment type="function">
    <text evidence="6">Catalyzes the attachment of serine to tRNA(Ser). Is also able to aminoacylate tRNA(Sec) with serine, to form the misacylated tRNA L-seryl-tRNA(Sec), which will be further converted into selenocysteinyl-tRNA(Sec).</text>
</comment>
<dbReference type="Gene3D" id="3.30.930.10">
    <property type="entry name" value="Bira Bifunctional Protein, Domain 2"/>
    <property type="match status" value="1"/>
</dbReference>
<evidence type="ECO:0000256" key="9">
    <source>
        <dbReference type="SAM" id="Coils"/>
    </source>
</evidence>
<name>A0A6I3IEL5_9MICO</name>
<keyword evidence="4 6" id="KW-0648">Protein biosynthesis</keyword>
<dbReference type="InterPro" id="IPR042103">
    <property type="entry name" value="SerRS_1_N_sf"/>
</dbReference>
<feature type="binding site" evidence="6">
    <location>
        <begin position="247"/>
        <end position="249"/>
    </location>
    <ligand>
        <name>L-serine</name>
        <dbReference type="ChEBI" id="CHEBI:33384"/>
    </ligand>
</feature>
<feature type="coiled-coil region" evidence="9">
    <location>
        <begin position="77"/>
        <end position="118"/>
    </location>
</feature>
<keyword evidence="13" id="KW-1185">Reference proteome</keyword>
<evidence type="ECO:0000256" key="4">
    <source>
        <dbReference type="ARBA" id="ARBA00022917"/>
    </source>
</evidence>
<feature type="binding site" evidence="8">
    <location>
        <begin position="294"/>
        <end position="297"/>
    </location>
    <ligand>
        <name>ATP</name>
        <dbReference type="ChEBI" id="CHEBI:30616"/>
    </ligand>
</feature>
<sequence length="444" mass="48878">MIDIKLLRDDPERVRKSQRARGEDDTLVDQILELDQRRRAAQSRFEALRAEQKSVSKDVGALMGQAQRARKAGADDAEQLRQQAEAARATAGELSTQVKELEQAADEAAREMDVIAHRIGNVIVDGVPTGGEEDFELRETVGTPRDFAAEGIDVKDHVELGTALGIIDLERGAKVAGSRFYYLKGDGARLEYALMGLCQQIAAEEGFVPLVVPNLVKGQTMAGAGYLDSHADEVYQLPADELYLTGTSEVGLAGYHLDEIIDLSDGPLRYTATSTCYRREAGSHGKDTKGIFRVHQFQKTEMFVYCRPEDAEAEHDNLLRIERRILDALELPYRIIDVAAGDLGGPAARKFDCEAWVPSQERYRELTSTSNCTTFQARRLAIRERDPQGSGTRVVATLNGTMATNTRPIVALLENHQQADGSVRVPDALRPWLGGREALTASGR</sequence>
<feature type="binding site" evidence="6 8">
    <location>
        <begin position="365"/>
        <end position="368"/>
    </location>
    <ligand>
        <name>ATP</name>
        <dbReference type="ChEBI" id="CHEBI:30616"/>
    </ligand>
</feature>
<dbReference type="InterPro" id="IPR033729">
    <property type="entry name" value="SerRS_core"/>
</dbReference>
<comment type="domain">
    <text evidence="6">Consists of two distinct domains, a catalytic core and a N-terminal extension that is involved in tRNA binding.</text>
</comment>
<evidence type="ECO:0000256" key="8">
    <source>
        <dbReference type="PIRSR" id="PIRSR001529-2"/>
    </source>
</evidence>
<dbReference type="Gene3D" id="1.10.287.40">
    <property type="entry name" value="Serine-tRNA synthetase, tRNA binding domain"/>
    <property type="match status" value="1"/>
</dbReference>
<dbReference type="PROSITE" id="PS50862">
    <property type="entry name" value="AA_TRNA_LIGASE_II"/>
    <property type="match status" value="1"/>
</dbReference>
<keyword evidence="1 6" id="KW-0436">Ligase</keyword>
<evidence type="ECO:0000313" key="12">
    <source>
        <dbReference type="EMBL" id="MTB71123.1"/>
    </source>
</evidence>
<reference evidence="12 13" key="1">
    <citation type="submission" date="2019-11" db="EMBL/GenBank/DDBJ databases">
        <title>Whole genome sequencing identifies a novel species of the genus Arsenicicoccus isolated from human blood.</title>
        <authorList>
            <person name="Jeong J.H."/>
            <person name="Kweon O.J."/>
            <person name="Kim H.R."/>
            <person name="Kim T.-H."/>
            <person name="Ha S.-M."/>
            <person name="Lee M.-K."/>
        </authorList>
    </citation>
    <scope>NUCLEOTIDE SEQUENCE [LARGE SCALE GENOMIC DNA]</scope>
    <source>
        <strain evidence="12 13">MKL-02</strain>
    </source>
</reference>
<dbReference type="GO" id="GO:0004828">
    <property type="term" value="F:serine-tRNA ligase activity"/>
    <property type="evidence" value="ECO:0007669"/>
    <property type="project" value="UniProtKB-UniRule"/>
</dbReference>
<evidence type="ECO:0000259" key="11">
    <source>
        <dbReference type="PROSITE" id="PS50862"/>
    </source>
</evidence>
<dbReference type="NCBIfam" id="TIGR00414">
    <property type="entry name" value="serS"/>
    <property type="match status" value="1"/>
</dbReference>
<evidence type="ECO:0000256" key="5">
    <source>
        <dbReference type="ARBA" id="ARBA00023146"/>
    </source>
</evidence>
<dbReference type="AlphaFoldDB" id="A0A6I3IEL5"/>
<protein>
    <recommendedName>
        <fullName evidence="6">Serine--tRNA ligase</fullName>
        <ecNumber evidence="6">6.1.1.11</ecNumber>
    </recommendedName>
    <alternativeName>
        <fullName evidence="6">Seryl-tRNA synthetase</fullName>
        <shortName evidence="6">SerRS</shortName>
    </alternativeName>
    <alternativeName>
        <fullName evidence="6">Seryl-tRNA(Ser/Sec) synthetase</fullName>
    </alternativeName>
</protein>
<dbReference type="Pfam" id="PF02403">
    <property type="entry name" value="Seryl_tRNA_N"/>
    <property type="match status" value="1"/>
</dbReference>
<dbReference type="UniPathway" id="UPA00906">
    <property type="reaction ID" value="UER00895"/>
</dbReference>
<organism evidence="12 13">
    <name type="scientific">Arsenicicoccus cauae</name>
    <dbReference type="NCBI Taxonomy" id="2663847"/>
    <lineage>
        <taxon>Bacteria</taxon>
        <taxon>Bacillati</taxon>
        <taxon>Actinomycetota</taxon>
        <taxon>Actinomycetes</taxon>
        <taxon>Micrococcales</taxon>
        <taxon>Intrasporangiaceae</taxon>
        <taxon>Arsenicicoccus</taxon>
    </lineage>
</organism>
<keyword evidence="9" id="KW-0175">Coiled coil</keyword>
<evidence type="ECO:0000256" key="1">
    <source>
        <dbReference type="ARBA" id="ARBA00022598"/>
    </source>
</evidence>
<comment type="subunit">
    <text evidence="6">Homodimer. The tRNA molecule binds across the dimer.</text>
</comment>
<feature type="binding site" evidence="6 8">
    <location>
        <begin position="278"/>
        <end position="280"/>
    </location>
    <ligand>
        <name>ATP</name>
        <dbReference type="ChEBI" id="CHEBI:30616"/>
    </ligand>
</feature>
<keyword evidence="2 6" id="KW-0547">Nucleotide-binding</keyword>
<feature type="binding site" evidence="7">
    <location>
        <position position="399"/>
    </location>
    <ligand>
        <name>L-serine</name>
        <dbReference type="ChEBI" id="CHEBI:33384"/>
    </ligand>
</feature>
<evidence type="ECO:0000256" key="3">
    <source>
        <dbReference type="ARBA" id="ARBA00022840"/>
    </source>
</evidence>
<evidence type="ECO:0000313" key="13">
    <source>
        <dbReference type="Proteomes" id="UP000431092"/>
    </source>
</evidence>
<dbReference type="InterPro" id="IPR010978">
    <property type="entry name" value="tRNA-bd_arm"/>
</dbReference>
<comment type="caution">
    <text evidence="12">The sequence shown here is derived from an EMBL/GenBank/DDBJ whole genome shotgun (WGS) entry which is preliminary data.</text>
</comment>
<dbReference type="EC" id="6.1.1.11" evidence="6"/>
<feature type="site" description="Important for serine binding" evidence="7">
    <location>
        <position position="401"/>
    </location>
</feature>
<dbReference type="InterPro" id="IPR015866">
    <property type="entry name" value="Ser-tRNA-synth_1_N"/>
</dbReference>
<dbReference type="GO" id="GO:0005524">
    <property type="term" value="F:ATP binding"/>
    <property type="evidence" value="ECO:0007669"/>
    <property type="project" value="UniProtKB-UniRule"/>
</dbReference>
<keyword evidence="5 6" id="KW-0030">Aminoacyl-tRNA synthetase</keyword>
<dbReference type="PIRSF" id="PIRSF001529">
    <property type="entry name" value="Ser-tRNA-synth_IIa"/>
    <property type="match status" value="1"/>
</dbReference>
<gene>
    <name evidence="6 12" type="primary">serS</name>
    <name evidence="12" type="ORF">GGG17_03865</name>
</gene>
<dbReference type="SUPFAM" id="SSF55681">
    <property type="entry name" value="Class II aaRS and biotin synthetases"/>
    <property type="match status" value="1"/>
</dbReference>
<dbReference type="GO" id="GO:0006434">
    <property type="term" value="P:seryl-tRNA aminoacylation"/>
    <property type="evidence" value="ECO:0007669"/>
    <property type="project" value="UniProtKB-UniRule"/>
</dbReference>
<dbReference type="EMBL" id="WLVL01000017">
    <property type="protein sequence ID" value="MTB71123.1"/>
    <property type="molecule type" value="Genomic_DNA"/>
</dbReference>
<proteinExistence type="inferred from homology"/>
<dbReference type="InterPro" id="IPR006195">
    <property type="entry name" value="aa-tRNA-synth_II"/>
</dbReference>
<dbReference type="GO" id="GO:0016260">
    <property type="term" value="P:selenocysteine biosynthetic process"/>
    <property type="evidence" value="ECO:0007669"/>
    <property type="project" value="UniProtKB-UniRule"/>
</dbReference>
<evidence type="ECO:0000256" key="7">
    <source>
        <dbReference type="PIRSR" id="PIRSR001529-1"/>
    </source>
</evidence>
<feature type="binding site" evidence="7">
    <location>
        <position position="247"/>
    </location>
    <ligand>
        <name>L-serine</name>
        <dbReference type="ChEBI" id="CHEBI:33384"/>
    </ligand>
</feature>
<dbReference type="Proteomes" id="UP000431092">
    <property type="component" value="Unassembled WGS sequence"/>
</dbReference>
<dbReference type="CDD" id="cd00770">
    <property type="entry name" value="SerRS_core"/>
    <property type="match status" value="1"/>
</dbReference>
<feature type="binding site" evidence="6 7">
    <location>
        <position position="301"/>
    </location>
    <ligand>
        <name>L-serine</name>
        <dbReference type="ChEBI" id="CHEBI:33384"/>
    </ligand>
</feature>
<dbReference type="SUPFAM" id="SSF46589">
    <property type="entry name" value="tRNA-binding arm"/>
    <property type="match status" value="1"/>
</dbReference>
<feature type="region of interest" description="Disordered" evidence="10">
    <location>
        <begin position="1"/>
        <end position="23"/>
    </location>
</feature>
<dbReference type="InterPro" id="IPR045864">
    <property type="entry name" value="aa-tRNA-synth_II/BPL/LPL"/>
</dbReference>
<dbReference type="RefSeq" id="WP_311966400.1">
    <property type="nucleotide sequence ID" value="NZ_WLVL01000017.1"/>
</dbReference>
<dbReference type="PRINTS" id="PR00981">
    <property type="entry name" value="TRNASYNTHSER"/>
</dbReference>
<keyword evidence="3 6" id="KW-0067">ATP-binding</keyword>
<comment type="catalytic activity">
    <reaction evidence="6">
        <text>tRNA(Sec) + L-serine + ATP = L-seryl-tRNA(Sec) + AMP + diphosphate + H(+)</text>
        <dbReference type="Rhea" id="RHEA:42580"/>
        <dbReference type="Rhea" id="RHEA-COMP:9742"/>
        <dbReference type="Rhea" id="RHEA-COMP:10128"/>
        <dbReference type="ChEBI" id="CHEBI:15378"/>
        <dbReference type="ChEBI" id="CHEBI:30616"/>
        <dbReference type="ChEBI" id="CHEBI:33019"/>
        <dbReference type="ChEBI" id="CHEBI:33384"/>
        <dbReference type="ChEBI" id="CHEBI:78442"/>
        <dbReference type="ChEBI" id="CHEBI:78533"/>
        <dbReference type="ChEBI" id="CHEBI:456215"/>
        <dbReference type="EC" id="6.1.1.11"/>
    </reaction>
</comment>
<dbReference type="HAMAP" id="MF_00176">
    <property type="entry name" value="Ser_tRNA_synth_type1"/>
    <property type="match status" value="1"/>
</dbReference>
<keyword evidence="6" id="KW-0963">Cytoplasm</keyword>
<comment type="subcellular location">
    <subcellularLocation>
        <location evidence="6">Cytoplasm</location>
    </subcellularLocation>
</comment>
<dbReference type="InterPro" id="IPR002317">
    <property type="entry name" value="Ser-tRNA-ligase_type_1"/>
</dbReference>
<evidence type="ECO:0000256" key="6">
    <source>
        <dbReference type="HAMAP-Rule" id="MF_00176"/>
    </source>
</evidence>
<dbReference type="InterPro" id="IPR002314">
    <property type="entry name" value="aa-tRNA-synt_IIb"/>
</dbReference>
<evidence type="ECO:0000256" key="2">
    <source>
        <dbReference type="ARBA" id="ARBA00022741"/>
    </source>
</evidence>
<feature type="binding site" evidence="6">
    <location>
        <position position="294"/>
    </location>
    <ligand>
        <name>ATP</name>
        <dbReference type="ChEBI" id="CHEBI:30616"/>
    </ligand>
</feature>
<feature type="binding site" evidence="6">
    <location>
        <position position="401"/>
    </location>
    <ligand>
        <name>L-serine</name>
        <dbReference type="ChEBI" id="CHEBI:33384"/>
    </ligand>
</feature>
<feature type="domain" description="Aminoacyl-transfer RNA synthetases class-II family profile" evidence="11">
    <location>
        <begin position="156"/>
        <end position="426"/>
    </location>
</feature>
<evidence type="ECO:0000256" key="10">
    <source>
        <dbReference type="SAM" id="MobiDB-lite"/>
    </source>
</evidence>
<comment type="catalytic activity">
    <reaction evidence="6">
        <text>tRNA(Ser) + L-serine + ATP = L-seryl-tRNA(Ser) + AMP + diphosphate + H(+)</text>
        <dbReference type="Rhea" id="RHEA:12292"/>
        <dbReference type="Rhea" id="RHEA-COMP:9669"/>
        <dbReference type="Rhea" id="RHEA-COMP:9703"/>
        <dbReference type="ChEBI" id="CHEBI:15378"/>
        <dbReference type="ChEBI" id="CHEBI:30616"/>
        <dbReference type="ChEBI" id="CHEBI:33019"/>
        <dbReference type="ChEBI" id="CHEBI:33384"/>
        <dbReference type="ChEBI" id="CHEBI:78442"/>
        <dbReference type="ChEBI" id="CHEBI:78533"/>
        <dbReference type="ChEBI" id="CHEBI:456215"/>
        <dbReference type="EC" id="6.1.1.11"/>
    </reaction>
</comment>
<dbReference type="PANTHER" id="PTHR11778">
    <property type="entry name" value="SERYL-TRNA SYNTHETASE"/>
    <property type="match status" value="1"/>
</dbReference>
<comment type="similarity">
    <text evidence="6">Belongs to the class-II aminoacyl-tRNA synthetase family. Type-1 seryl-tRNA synthetase subfamily.</text>
</comment>
<dbReference type="GO" id="GO:0005737">
    <property type="term" value="C:cytoplasm"/>
    <property type="evidence" value="ECO:0007669"/>
    <property type="project" value="UniProtKB-SubCell"/>
</dbReference>
<dbReference type="Pfam" id="PF00587">
    <property type="entry name" value="tRNA-synt_2b"/>
    <property type="match status" value="1"/>
</dbReference>